<name>A0A1F5TH43_9BACT</name>
<evidence type="ECO:0000313" key="5">
    <source>
        <dbReference type="Proteomes" id="UP000178656"/>
    </source>
</evidence>
<dbReference type="Pfam" id="PF00011">
    <property type="entry name" value="HSP20"/>
    <property type="match status" value="1"/>
</dbReference>
<feature type="domain" description="SHSP" evidence="3">
    <location>
        <begin position="53"/>
        <end position="166"/>
    </location>
</feature>
<reference evidence="4 5" key="1">
    <citation type="journal article" date="2016" name="Nat. Commun.">
        <title>Thousands of microbial genomes shed light on interconnected biogeochemical processes in an aquifer system.</title>
        <authorList>
            <person name="Anantharaman K."/>
            <person name="Brown C.T."/>
            <person name="Hug L.A."/>
            <person name="Sharon I."/>
            <person name="Castelle C.J."/>
            <person name="Probst A.J."/>
            <person name="Thomas B.C."/>
            <person name="Singh A."/>
            <person name="Wilkins M.J."/>
            <person name="Karaoz U."/>
            <person name="Brodie E.L."/>
            <person name="Williams K.H."/>
            <person name="Hubbard S.S."/>
            <person name="Banfield J.F."/>
        </authorList>
    </citation>
    <scope>NUCLEOTIDE SEQUENCE [LARGE SCALE GENOMIC DNA]</scope>
</reference>
<dbReference type="AlphaFoldDB" id="A0A1F5TH43"/>
<dbReference type="EMBL" id="MFGM01000006">
    <property type="protein sequence ID" value="OGF38215.1"/>
    <property type="molecule type" value="Genomic_DNA"/>
</dbReference>
<dbReference type="InterPro" id="IPR008978">
    <property type="entry name" value="HSP20-like_chaperone"/>
</dbReference>
<dbReference type="Gene3D" id="2.60.40.790">
    <property type="match status" value="1"/>
</dbReference>
<evidence type="ECO:0000313" key="4">
    <source>
        <dbReference type="EMBL" id="OGF38215.1"/>
    </source>
</evidence>
<dbReference type="Proteomes" id="UP000178656">
    <property type="component" value="Unassembled WGS sequence"/>
</dbReference>
<dbReference type="InterPro" id="IPR031107">
    <property type="entry name" value="Small_HSP"/>
</dbReference>
<evidence type="ECO:0000259" key="3">
    <source>
        <dbReference type="PROSITE" id="PS01031"/>
    </source>
</evidence>
<sequence>MNDDANFNWYKHLEELEEHYRPDRFFQGQETLPTNESNVRDQFFASALTEEADLPEEAKLSIDIYQDEKNLYVMAPIAGVKPDTLEITLDKDVLTIRGQRGQEFSETNRNFVYQECYWGRFSRSIVLPSPVDGKNVEASLKDSVLKIKLPKTEEEKKVSIKIKNIE</sequence>
<accession>A0A1F5TH43</accession>
<comment type="caution">
    <text evidence="4">The sequence shown here is derived from an EMBL/GenBank/DDBJ whole genome shotgun (WGS) entry which is preliminary data.</text>
</comment>
<dbReference type="PROSITE" id="PS01031">
    <property type="entry name" value="SHSP"/>
    <property type="match status" value="1"/>
</dbReference>
<dbReference type="CDD" id="cd06464">
    <property type="entry name" value="ACD_sHsps-like"/>
    <property type="match status" value="1"/>
</dbReference>
<evidence type="ECO:0000256" key="1">
    <source>
        <dbReference type="PROSITE-ProRule" id="PRU00285"/>
    </source>
</evidence>
<gene>
    <name evidence="4" type="ORF">A2482_04015</name>
</gene>
<dbReference type="PANTHER" id="PTHR11527">
    <property type="entry name" value="HEAT-SHOCK PROTEIN 20 FAMILY MEMBER"/>
    <property type="match status" value="1"/>
</dbReference>
<dbReference type="SUPFAM" id="SSF49764">
    <property type="entry name" value="HSP20-like chaperones"/>
    <property type="match status" value="1"/>
</dbReference>
<organism evidence="4 5">
    <name type="scientific">Candidatus Falkowbacteria bacterium RIFOXYC2_FULL_48_21</name>
    <dbReference type="NCBI Taxonomy" id="1798005"/>
    <lineage>
        <taxon>Bacteria</taxon>
        <taxon>Candidatus Falkowiibacteriota</taxon>
    </lineage>
</organism>
<evidence type="ECO:0000256" key="2">
    <source>
        <dbReference type="RuleBase" id="RU003616"/>
    </source>
</evidence>
<protein>
    <recommendedName>
        <fullName evidence="3">SHSP domain-containing protein</fullName>
    </recommendedName>
</protein>
<dbReference type="InterPro" id="IPR002068">
    <property type="entry name" value="A-crystallin/Hsp20_dom"/>
</dbReference>
<comment type="similarity">
    <text evidence="1 2">Belongs to the small heat shock protein (HSP20) family.</text>
</comment>
<proteinExistence type="inferred from homology"/>